<feature type="binding site" evidence="13">
    <location>
        <position position="479"/>
    </location>
    <ligand>
        <name>substrate</name>
    </ligand>
</feature>
<feature type="binding site" evidence="13">
    <location>
        <position position="358"/>
    </location>
    <ligand>
        <name>substrate</name>
    </ligand>
</feature>
<dbReference type="FunFam" id="3.40.50.920:FF:000003">
    <property type="entry name" value="Transketolase"/>
    <property type="match status" value="1"/>
</dbReference>
<dbReference type="EC" id="2.2.1.1" evidence="5 11"/>
<dbReference type="CDD" id="cd07033">
    <property type="entry name" value="TPP_PYR_DXS_TK_like"/>
    <property type="match status" value="1"/>
</dbReference>
<evidence type="ECO:0000256" key="1">
    <source>
        <dbReference type="ARBA" id="ARBA00001913"/>
    </source>
</evidence>
<evidence type="ECO:0000256" key="5">
    <source>
        <dbReference type="ARBA" id="ARBA00013152"/>
    </source>
</evidence>
<feature type="binding site" evidence="14">
    <location>
        <position position="447"/>
    </location>
    <ligand>
        <name>thiamine diphosphate</name>
        <dbReference type="ChEBI" id="CHEBI:58937"/>
    </ligand>
</feature>
<evidence type="ECO:0000256" key="15">
    <source>
        <dbReference type="PIRSR" id="PIRSR605478-4"/>
    </source>
</evidence>
<dbReference type="InterPro" id="IPR029061">
    <property type="entry name" value="THDP-binding"/>
</dbReference>
<evidence type="ECO:0000256" key="4">
    <source>
        <dbReference type="ARBA" id="ARBA00011738"/>
    </source>
</evidence>
<feature type="binding site" evidence="15">
    <location>
        <position position="185"/>
    </location>
    <ligand>
        <name>Mg(2+)</name>
        <dbReference type="ChEBI" id="CHEBI:18420"/>
    </ligand>
</feature>
<dbReference type="InterPro" id="IPR033247">
    <property type="entry name" value="Transketolase_fam"/>
</dbReference>
<keyword evidence="7 15" id="KW-0479">Metal-binding</keyword>
<feature type="binding site" evidence="13">
    <location>
        <position position="26"/>
    </location>
    <ligand>
        <name>substrate</name>
    </ligand>
</feature>
<dbReference type="GO" id="GO:0004802">
    <property type="term" value="F:transketolase activity"/>
    <property type="evidence" value="ECO:0007669"/>
    <property type="project" value="UniProtKB-UniRule"/>
</dbReference>
<keyword evidence="19" id="KW-1185">Reference proteome</keyword>
<comment type="subunit">
    <text evidence="4">Homodimer.</text>
</comment>
<evidence type="ECO:0000256" key="16">
    <source>
        <dbReference type="PIRSR" id="PIRSR605478-5"/>
    </source>
</evidence>
<comment type="similarity">
    <text evidence="3">Belongs to the transketolase family.</text>
</comment>
<dbReference type="Gene3D" id="3.40.50.920">
    <property type="match status" value="1"/>
</dbReference>
<feature type="binding site" evidence="14">
    <location>
        <position position="185"/>
    </location>
    <ligand>
        <name>thiamine diphosphate</name>
        <dbReference type="ChEBI" id="CHEBI:58937"/>
    </ligand>
</feature>
<evidence type="ECO:0000256" key="10">
    <source>
        <dbReference type="ARBA" id="ARBA00049473"/>
    </source>
</evidence>
<feature type="active site" description="Proton donor" evidence="12">
    <location>
        <position position="421"/>
    </location>
</feature>
<dbReference type="InterPro" id="IPR009014">
    <property type="entry name" value="Transketo_C/PFOR_II"/>
</dbReference>
<feature type="binding site" evidence="15">
    <location>
        <position position="155"/>
    </location>
    <ligand>
        <name>Mg(2+)</name>
        <dbReference type="ChEBI" id="CHEBI:18420"/>
    </ligand>
</feature>
<dbReference type="InterPro" id="IPR055152">
    <property type="entry name" value="Transketolase-like_C_2"/>
</dbReference>
<gene>
    <name evidence="18" type="primary">tkt</name>
    <name evidence="18" type="ORF">H8N03_07200</name>
</gene>
<organism evidence="18 19">
    <name type="scientific">Ramlibacter cellulosilyticus</name>
    <dbReference type="NCBI Taxonomy" id="2764187"/>
    <lineage>
        <taxon>Bacteria</taxon>
        <taxon>Pseudomonadati</taxon>
        <taxon>Pseudomonadota</taxon>
        <taxon>Betaproteobacteria</taxon>
        <taxon>Burkholderiales</taxon>
        <taxon>Comamonadaceae</taxon>
        <taxon>Ramlibacter</taxon>
    </lineage>
</organism>
<dbReference type="InterPro" id="IPR049557">
    <property type="entry name" value="Transketolase_CS"/>
</dbReference>
<evidence type="ECO:0000256" key="3">
    <source>
        <dbReference type="ARBA" id="ARBA00007131"/>
    </source>
</evidence>
<sequence>MANESLMANAIRALAMDAVQQANSGHPGAPMGMADIAVALWHRHLRHNPKNPHWADRDRFVLSNGHASMLVYALLHLTGYDLPVGELKGFRQLHSKTPGHPEVDVTPGIETTTGPLGQGITNAVGMALAEKLLAAEFNKPGHAVVDHHTYVFLGDGCLMEGISHEACALAGAWKLNKLVALYDDNGISIDGQVTPWFIDDTPARFRAYGWNVIGPIDGHDIEAVDRAIADARRSAEKPTLVVCKTHIGKGSPNRANTAKAHGEPLGADEIKLTRTALGWEHEPFVLPQGVYDEWDARAKGDELESAWDARFAAYRAEHPELAAEFVRRMKGQLPANFADIVAQAVASANEKAETVASRKASQIALEAFTAALPEMLGGSADLTGSNLTNTKRTPALRFDQSGDVVLADGKVGRHINYGVREFGMAAIMNGVALHGGYIPYGGTFLTFSDYSRNAIRMAALMKRRVIHVFTHDSIGLGEDGPTHQSIEHAASLRLIPGLDVWRPADTAETAVAWGVALENANRPTALLLSRQNLPYAAKTTLGDIARGAYVLAGEDEEADAVIIATGSEVQLALKAREQLAAEGVAVRVVSMPSTTTFDRQDRDYKESVLPAEVPRIAVEAGVTDFWWKYGCAAVVGIDTFGESAPANVLFKHFGFTPENVADTVRAVLQQA</sequence>
<comment type="cofactor">
    <cofactor evidence="15">
        <name>Mg(2+)</name>
        <dbReference type="ChEBI" id="CHEBI:18420"/>
    </cofactor>
    <text evidence="15">Binds 1 Mg(2+) ion per subunit. Can also utilize other divalent metal cations, such as Ca(2+), Mn(2+) and Co(2+).</text>
</comment>
<keyword evidence="8 15" id="KW-0460">Magnesium</keyword>
<evidence type="ECO:0000313" key="18">
    <source>
        <dbReference type="EMBL" id="MBC5782727.1"/>
    </source>
</evidence>
<evidence type="ECO:0000256" key="13">
    <source>
        <dbReference type="PIRSR" id="PIRSR605478-2"/>
    </source>
</evidence>
<dbReference type="PROSITE" id="PS00801">
    <property type="entry name" value="TRANSKETOLASE_1"/>
    <property type="match status" value="1"/>
</dbReference>
<dbReference type="NCBIfam" id="TIGR00232">
    <property type="entry name" value="tktlase_bact"/>
    <property type="match status" value="1"/>
</dbReference>
<feature type="binding site" evidence="14">
    <location>
        <position position="156"/>
    </location>
    <ligand>
        <name>thiamine diphosphate</name>
        <dbReference type="ChEBI" id="CHEBI:58937"/>
    </ligand>
</feature>
<dbReference type="Pfam" id="PF02779">
    <property type="entry name" value="Transket_pyr"/>
    <property type="match status" value="1"/>
</dbReference>
<dbReference type="InterPro" id="IPR005474">
    <property type="entry name" value="Transketolase_N"/>
</dbReference>
<accession>A0A923SE99</accession>
<dbReference type="GO" id="GO:0046872">
    <property type="term" value="F:metal ion binding"/>
    <property type="evidence" value="ECO:0007669"/>
    <property type="project" value="UniProtKB-KW"/>
</dbReference>
<comment type="cofactor">
    <cofactor evidence="2">
        <name>Co(2+)</name>
        <dbReference type="ChEBI" id="CHEBI:48828"/>
    </cofactor>
</comment>
<evidence type="ECO:0000256" key="2">
    <source>
        <dbReference type="ARBA" id="ARBA00001941"/>
    </source>
</evidence>
<protein>
    <recommendedName>
        <fullName evidence="5 11">Transketolase</fullName>
        <ecNumber evidence="5 11">2.2.1.1</ecNumber>
    </recommendedName>
</protein>
<feature type="binding site" evidence="14">
    <location>
        <position position="66"/>
    </location>
    <ligand>
        <name>thiamine diphosphate</name>
        <dbReference type="ChEBI" id="CHEBI:58937"/>
    </ligand>
</feature>
<feature type="site" description="Important for catalytic activity" evidence="16">
    <location>
        <position position="261"/>
    </location>
</feature>
<dbReference type="GO" id="GO:0009052">
    <property type="term" value="P:pentose-phosphate shunt, non-oxidative branch"/>
    <property type="evidence" value="ECO:0007669"/>
    <property type="project" value="UniProtKB-ARBA"/>
</dbReference>
<proteinExistence type="inferred from homology"/>
<feature type="binding site" evidence="15">
    <location>
        <position position="187"/>
    </location>
    <ligand>
        <name>Mg(2+)</name>
        <dbReference type="ChEBI" id="CHEBI:18420"/>
    </ligand>
</feature>
<dbReference type="InterPro" id="IPR005475">
    <property type="entry name" value="Transketolase-like_Pyr-bd"/>
</dbReference>
<evidence type="ECO:0000256" key="7">
    <source>
        <dbReference type="ARBA" id="ARBA00022723"/>
    </source>
</evidence>
<comment type="cofactor">
    <cofactor evidence="1">
        <name>Ca(2+)</name>
        <dbReference type="ChEBI" id="CHEBI:29108"/>
    </cofactor>
</comment>
<dbReference type="SUPFAM" id="SSF52518">
    <property type="entry name" value="Thiamin diphosphate-binding fold (THDP-binding)"/>
    <property type="match status" value="2"/>
</dbReference>
<comment type="cofactor">
    <cofactor evidence="14">
        <name>thiamine diphosphate</name>
        <dbReference type="ChEBI" id="CHEBI:58937"/>
    </cofactor>
    <text evidence="14">Binds 1 thiamine pyrophosphate per subunit. During the reaction, the substrate forms a covalent intermediate with the cofactor.</text>
</comment>
<keyword evidence="6 18" id="KW-0808">Transferase</keyword>
<dbReference type="InterPro" id="IPR005478">
    <property type="entry name" value="Transketolase_bac-like"/>
</dbReference>
<dbReference type="PANTHER" id="PTHR43522:SF2">
    <property type="entry name" value="TRANSKETOLASE 1-RELATED"/>
    <property type="match status" value="1"/>
</dbReference>
<feature type="site" description="Important for catalytic activity" evidence="16">
    <location>
        <position position="26"/>
    </location>
</feature>
<comment type="caution">
    <text evidence="18">The sequence shown here is derived from an EMBL/GenBank/DDBJ whole genome shotgun (WGS) entry which is preliminary data.</text>
</comment>
<evidence type="ECO:0000256" key="12">
    <source>
        <dbReference type="PIRSR" id="PIRSR605478-1"/>
    </source>
</evidence>
<dbReference type="SUPFAM" id="SSF52922">
    <property type="entry name" value="TK C-terminal domain-like"/>
    <property type="match status" value="1"/>
</dbReference>
<dbReference type="RefSeq" id="WP_187075477.1">
    <property type="nucleotide sequence ID" value="NZ_JACORT010000002.1"/>
</dbReference>
<dbReference type="SMART" id="SM00861">
    <property type="entry name" value="Transket_pyr"/>
    <property type="match status" value="1"/>
</dbReference>
<feature type="binding site" evidence="13">
    <location>
        <position position="261"/>
    </location>
    <ligand>
        <name>substrate</name>
    </ligand>
</feature>
<dbReference type="Pfam" id="PF00456">
    <property type="entry name" value="Transketolase_N"/>
    <property type="match status" value="1"/>
</dbReference>
<dbReference type="PANTHER" id="PTHR43522">
    <property type="entry name" value="TRANSKETOLASE"/>
    <property type="match status" value="1"/>
</dbReference>
<evidence type="ECO:0000256" key="11">
    <source>
        <dbReference type="NCBIfam" id="TIGR00232"/>
    </source>
</evidence>
<evidence type="ECO:0000256" key="6">
    <source>
        <dbReference type="ARBA" id="ARBA00022679"/>
    </source>
</evidence>
<feature type="binding site" evidence="14">
    <location>
        <position position="261"/>
    </location>
    <ligand>
        <name>thiamine diphosphate</name>
        <dbReference type="ChEBI" id="CHEBI:58937"/>
    </ligand>
</feature>
<evidence type="ECO:0000256" key="8">
    <source>
        <dbReference type="ARBA" id="ARBA00022842"/>
    </source>
</evidence>
<dbReference type="GO" id="GO:0005829">
    <property type="term" value="C:cytosol"/>
    <property type="evidence" value="ECO:0007669"/>
    <property type="project" value="TreeGrafter"/>
</dbReference>
<comment type="catalytic activity">
    <reaction evidence="10">
        <text>D-sedoheptulose 7-phosphate + D-glyceraldehyde 3-phosphate = aldehydo-D-ribose 5-phosphate + D-xylulose 5-phosphate</text>
        <dbReference type="Rhea" id="RHEA:10508"/>
        <dbReference type="ChEBI" id="CHEBI:57483"/>
        <dbReference type="ChEBI" id="CHEBI:57737"/>
        <dbReference type="ChEBI" id="CHEBI:58273"/>
        <dbReference type="ChEBI" id="CHEBI:59776"/>
        <dbReference type="EC" id="2.2.1.1"/>
    </reaction>
</comment>
<evidence type="ECO:0000256" key="9">
    <source>
        <dbReference type="ARBA" id="ARBA00023052"/>
    </source>
</evidence>
<feature type="binding site" evidence="13">
    <location>
        <position position="471"/>
    </location>
    <ligand>
        <name>substrate</name>
    </ligand>
</feature>
<dbReference type="FunFam" id="3.40.50.970:FF:000003">
    <property type="entry name" value="Transketolase"/>
    <property type="match status" value="1"/>
</dbReference>
<reference evidence="18" key="1">
    <citation type="submission" date="2020-08" db="EMBL/GenBank/DDBJ databases">
        <title>Ramlibacter sp. USB13 16S ribosomal RNA gene genome sequencing and assembly.</title>
        <authorList>
            <person name="Kang M."/>
        </authorList>
    </citation>
    <scope>NUCLEOTIDE SEQUENCE</scope>
    <source>
        <strain evidence="18">USB13</strain>
    </source>
</reference>
<dbReference type="AlphaFoldDB" id="A0A923SE99"/>
<dbReference type="Pfam" id="PF22613">
    <property type="entry name" value="Transketolase_C_1"/>
    <property type="match status" value="1"/>
</dbReference>
<dbReference type="Gene3D" id="3.40.50.970">
    <property type="match status" value="2"/>
</dbReference>
<dbReference type="CDD" id="cd02012">
    <property type="entry name" value="TPP_TK"/>
    <property type="match status" value="1"/>
</dbReference>
<dbReference type="Proteomes" id="UP000608513">
    <property type="component" value="Unassembled WGS sequence"/>
</dbReference>
<evidence type="ECO:0000256" key="14">
    <source>
        <dbReference type="PIRSR" id="PIRSR605478-3"/>
    </source>
</evidence>
<feature type="binding site" evidence="13">
    <location>
        <position position="530"/>
    </location>
    <ligand>
        <name>substrate</name>
    </ligand>
</feature>
<evidence type="ECO:0000259" key="17">
    <source>
        <dbReference type="SMART" id="SM00861"/>
    </source>
</evidence>
<feature type="binding site" evidence="13">
    <location>
        <position position="385"/>
    </location>
    <ligand>
        <name>substrate</name>
    </ligand>
</feature>
<dbReference type="EMBL" id="JACORT010000002">
    <property type="protein sequence ID" value="MBC5782727.1"/>
    <property type="molecule type" value="Genomic_DNA"/>
</dbReference>
<dbReference type="FunFam" id="3.40.50.970:FF:000004">
    <property type="entry name" value="Transketolase"/>
    <property type="match status" value="1"/>
</dbReference>
<evidence type="ECO:0000313" key="19">
    <source>
        <dbReference type="Proteomes" id="UP000608513"/>
    </source>
</evidence>
<feature type="binding site" evidence="13">
    <location>
        <position position="483"/>
    </location>
    <ligand>
        <name>substrate</name>
    </ligand>
</feature>
<name>A0A923SE99_9BURK</name>
<feature type="binding site" evidence="14">
    <location>
        <begin position="114"/>
        <end position="116"/>
    </location>
    <ligand>
        <name>thiamine diphosphate</name>
        <dbReference type="ChEBI" id="CHEBI:58937"/>
    </ligand>
</feature>
<feature type="domain" description="Transketolase-like pyrimidine-binding" evidence="17">
    <location>
        <begin position="355"/>
        <end position="535"/>
    </location>
</feature>
<keyword evidence="9 14" id="KW-0786">Thiamine pyrophosphate</keyword>